<sequence>MKSLIALAATGLLLTACSSEPAAPENTQQQQTIAPENNVAMKVAAMSEQERNVVMIRAIRDAGSDCQGVVKSEAYPDAGPNVWRAQCQSGEWHMVQIQPDGTANVTSRRD</sequence>
<evidence type="ECO:0000256" key="1">
    <source>
        <dbReference type="SAM" id="SignalP"/>
    </source>
</evidence>
<keyword evidence="3" id="KW-1185">Reference proteome</keyword>
<protein>
    <recommendedName>
        <fullName evidence="4">Lipoprotein</fullName>
    </recommendedName>
</protein>
<reference evidence="2 3" key="1">
    <citation type="submission" date="2019-03" db="EMBL/GenBank/DDBJ databases">
        <title>Genomic Encyclopedia of Type Strains, Phase IV (KMG-IV): sequencing the most valuable type-strain genomes for metagenomic binning, comparative biology and taxonomic classification.</title>
        <authorList>
            <person name="Goeker M."/>
        </authorList>
    </citation>
    <scope>NUCLEOTIDE SEQUENCE [LARGE SCALE GENOMIC DNA]</scope>
    <source>
        <strain evidence="2 3">DSM 25059</strain>
    </source>
</reference>
<name>A0A4V3BSE1_9SPHN</name>
<evidence type="ECO:0000313" key="3">
    <source>
        <dbReference type="Proteomes" id="UP000295493"/>
    </source>
</evidence>
<organism evidence="2 3">
    <name type="scientific">Stakelama pacifica</name>
    <dbReference type="NCBI Taxonomy" id="517720"/>
    <lineage>
        <taxon>Bacteria</taxon>
        <taxon>Pseudomonadati</taxon>
        <taxon>Pseudomonadota</taxon>
        <taxon>Alphaproteobacteria</taxon>
        <taxon>Sphingomonadales</taxon>
        <taxon>Sphingomonadaceae</taxon>
        <taxon>Stakelama</taxon>
    </lineage>
</organism>
<keyword evidence="1" id="KW-0732">Signal</keyword>
<dbReference type="PROSITE" id="PS51257">
    <property type="entry name" value="PROKAR_LIPOPROTEIN"/>
    <property type="match status" value="1"/>
</dbReference>
<comment type="caution">
    <text evidence="2">The sequence shown here is derived from an EMBL/GenBank/DDBJ whole genome shotgun (WGS) entry which is preliminary data.</text>
</comment>
<gene>
    <name evidence="2" type="ORF">EV664_11494</name>
</gene>
<evidence type="ECO:0008006" key="4">
    <source>
        <dbReference type="Google" id="ProtNLM"/>
    </source>
</evidence>
<evidence type="ECO:0000313" key="2">
    <source>
        <dbReference type="EMBL" id="TDN79058.1"/>
    </source>
</evidence>
<feature type="signal peptide" evidence="1">
    <location>
        <begin position="1"/>
        <end position="22"/>
    </location>
</feature>
<dbReference type="Proteomes" id="UP000295493">
    <property type="component" value="Unassembled WGS sequence"/>
</dbReference>
<dbReference type="OrthoDB" id="7472823at2"/>
<dbReference type="RefSeq" id="WP_133496771.1">
    <property type="nucleotide sequence ID" value="NZ_BMLU01000013.1"/>
</dbReference>
<feature type="chain" id="PRO_5020304138" description="Lipoprotein" evidence="1">
    <location>
        <begin position="23"/>
        <end position="110"/>
    </location>
</feature>
<accession>A0A4V3BSE1</accession>
<dbReference type="EMBL" id="SNWD01000014">
    <property type="protein sequence ID" value="TDN79058.1"/>
    <property type="molecule type" value="Genomic_DNA"/>
</dbReference>
<dbReference type="AlphaFoldDB" id="A0A4V3BSE1"/>
<proteinExistence type="predicted"/>